<protein>
    <recommendedName>
        <fullName evidence="1">YqaJ viral recombinase domain-containing protein</fullName>
    </recommendedName>
</protein>
<reference evidence="2 3" key="1">
    <citation type="submission" date="2020-07" db="EMBL/GenBank/DDBJ databases">
        <title>Ralstonia phages.</title>
        <authorList>
            <person name="Trotereau A."/>
            <person name="Boyer C."/>
            <person name="Torres-Barcelo C."/>
        </authorList>
    </citation>
    <scope>NUCLEOTIDE SEQUENCE [LARGE SCALE GENOMIC DNA]</scope>
</reference>
<dbReference type="InterPro" id="IPR011335">
    <property type="entry name" value="Restrct_endonuc-II-like"/>
</dbReference>
<accession>A0A7G5B9Z2</accession>
<dbReference type="Pfam" id="PF09588">
    <property type="entry name" value="YqaJ"/>
    <property type="match status" value="1"/>
</dbReference>
<name>A0A7G5B9Z2_9CAUD</name>
<evidence type="ECO:0000259" key="1">
    <source>
        <dbReference type="Pfam" id="PF09588"/>
    </source>
</evidence>
<dbReference type="Gene3D" id="3.90.320.10">
    <property type="match status" value="1"/>
</dbReference>
<keyword evidence="3" id="KW-1185">Reference proteome</keyword>
<feature type="domain" description="YqaJ viral recombinase" evidence="1">
    <location>
        <begin position="12"/>
        <end position="144"/>
    </location>
</feature>
<gene>
    <name evidence="2" type="ORF">18C_00047</name>
</gene>
<organism evidence="2 3">
    <name type="scientific">Ralstonia phage Firinga</name>
    <dbReference type="NCBI Taxonomy" id="2759725"/>
    <lineage>
        <taxon>Viruses</taxon>
        <taxon>Duplodnaviria</taxon>
        <taxon>Heunggongvirae</taxon>
        <taxon>Uroviricota</taxon>
        <taxon>Caudoviricetes</taxon>
        <taxon>Firingavirus</taxon>
        <taxon>Firingavirus firinga</taxon>
    </lineage>
</organism>
<dbReference type="Proteomes" id="UP000515649">
    <property type="component" value="Segment"/>
</dbReference>
<evidence type="ECO:0000313" key="3">
    <source>
        <dbReference type="Proteomes" id="UP000515649"/>
    </source>
</evidence>
<evidence type="ECO:0000313" key="2">
    <source>
        <dbReference type="EMBL" id="QMV33115.1"/>
    </source>
</evidence>
<dbReference type="EMBL" id="MT740737">
    <property type="protein sequence ID" value="QMV33115.1"/>
    <property type="molecule type" value="Genomic_DNA"/>
</dbReference>
<dbReference type="SUPFAM" id="SSF52980">
    <property type="entry name" value="Restriction endonuclease-like"/>
    <property type="match status" value="1"/>
</dbReference>
<proteinExistence type="predicted"/>
<sequence>MEIVNVLQGTPEWEQFRLTHFGASEAAAMLGLSDKVKRTELLHMKHTGLAKVFSDWVQENILDHGHAVEAMARPLVEEDIGDDLYPVTCSKGVLSASCDGLTMAGDTAFEHKQWNIELAAMVEAGIVPDTHMPQCQQILLVTGASRVRFVVSDGTRDRMVFVDVLPDEAWFERIRAGWAQFQKDLDTYTPAESVEKIEATPIMTLPALAVQIRGEVIKSNLPAFKEAAEQFIASIKMDLETDEDFVNGDAMVKFCDAKEKEIAIAMDAAIAQMSSIDELMRTGNYVKDQLRAKRLALSKQIDLRKTQIKESAVAERRQKYAEHVAAINAELGEVSIVVPAPDFLGAIKGLKTIASLYDKLDTALANGNIAADAAAKDLRAKLDWYKQHAEYAFLFRDLQTLIQKPAEDFQLAVTSRIAQHKLDEAEKAKTAAVAPVVATITPEPAKQEQPAPWVATERATTTGIPTLRLGQINERLAPLSLTADGLAALGFQHAATDKAAKLYHEHDFPRICAALIQHIQAAAKATRHQGDTDLPARAA</sequence>
<dbReference type="InterPro" id="IPR011604">
    <property type="entry name" value="PDDEXK-like_dom_sf"/>
</dbReference>
<dbReference type="InterPro" id="IPR019080">
    <property type="entry name" value="YqaJ_viral_recombinase"/>
</dbReference>